<name>A0A7W4J5S6_9PROT</name>
<evidence type="ECO:0000313" key="1">
    <source>
        <dbReference type="EMBL" id="MBB2175144.1"/>
    </source>
</evidence>
<dbReference type="AlphaFoldDB" id="A0A7W4J5S6"/>
<reference evidence="1 2" key="1">
    <citation type="submission" date="2020-04" db="EMBL/GenBank/DDBJ databases">
        <title>Description of novel Gluconacetobacter.</title>
        <authorList>
            <person name="Sombolestani A."/>
        </authorList>
    </citation>
    <scope>NUCLEOTIDE SEQUENCE [LARGE SCALE GENOMIC DNA]</scope>
    <source>
        <strain evidence="1 2">LMG 21312</strain>
    </source>
</reference>
<sequence length="71" mass="7913">MFKSEIVEIDGVFVGVVIQTRHDGARVFRAIHEWLRPLNGQIMSSLQEARNSATGQFRRRRVASCLAAAAS</sequence>
<dbReference type="RefSeq" id="WP_182941647.1">
    <property type="nucleotide sequence ID" value="NZ_JABEQH010000004.1"/>
</dbReference>
<accession>A0A7W4J5S6</accession>
<proteinExistence type="predicted"/>
<dbReference type="Proteomes" id="UP000561066">
    <property type="component" value="Unassembled WGS sequence"/>
</dbReference>
<protein>
    <recommendedName>
        <fullName evidence="3">Transposase</fullName>
    </recommendedName>
</protein>
<comment type="caution">
    <text evidence="1">The sequence shown here is derived from an EMBL/GenBank/DDBJ whole genome shotgun (WGS) entry which is preliminary data.</text>
</comment>
<dbReference type="EMBL" id="JABEQH010000004">
    <property type="protein sequence ID" value="MBB2175144.1"/>
    <property type="molecule type" value="Genomic_DNA"/>
</dbReference>
<keyword evidence="2" id="KW-1185">Reference proteome</keyword>
<evidence type="ECO:0008006" key="3">
    <source>
        <dbReference type="Google" id="ProtNLM"/>
    </source>
</evidence>
<gene>
    <name evidence="1" type="ORF">HLH21_04285</name>
</gene>
<organism evidence="1 2">
    <name type="scientific">Gluconacetobacter johannae</name>
    <dbReference type="NCBI Taxonomy" id="112140"/>
    <lineage>
        <taxon>Bacteria</taxon>
        <taxon>Pseudomonadati</taxon>
        <taxon>Pseudomonadota</taxon>
        <taxon>Alphaproteobacteria</taxon>
        <taxon>Acetobacterales</taxon>
        <taxon>Acetobacteraceae</taxon>
        <taxon>Gluconacetobacter</taxon>
    </lineage>
</organism>
<evidence type="ECO:0000313" key="2">
    <source>
        <dbReference type="Proteomes" id="UP000561066"/>
    </source>
</evidence>